<accession>A0A2T0FPD5</accession>
<keyword evidence="2" id="KW-1185">Reference proteome</keyword>
<proteinExistence type="predicted"/>
<evidence type="ECO:0000313" key="1">
    <source>
        <dbReference type="EMBL" id="PRT56853.1"/>
    </source>
</evidence>
<dbReference type="OrthoDB" id="2158714at2759"/>
<dbReference type="Proteomes" id="UP000238350">
    <property type="component" value="Unassembled WGS sequence"/>
</dbReference>
<dbReference type="STRING" id="45607.A0A2T0FPD5"/>
<dbReference type="AlphaFoldDB" id="A0A2T0FPD5"/>
<comment type="caution">
    <text evidence="1">The sequence shown here is derived from an EMBL/GenBank/DDBJ whole genome shotgun (WGS) entry which is preliminary data.</text>
</comment>
<dbReference type="GO" id="GO:0007034">
    <property type="term" value="P:vacuolar transport"/>
    <property type="evidence" value="ECO:0007669"/>
    <property type="project" value="TreeGrafter"/>
</dbReference>
<dbReference type="RefSeq" id="XP_024666798.1">
    <property type="nucleotide sequence ID" value="XM_024811030.1"/>
</dbReference>
<dbReference type="EMBL" id="NDIQ01000022">
    <property type="protein sequence ID" value="PRT56853.1"/>
    <property type="molecule type" value="Genomic_DNA"/>
</dbReference>
<name>A0A2T0FPD5_9ASCO</name>
<evidence type="ECO:0000313" key="2">
    <source>
        <dbReference type="Proteomes" id="UP000238350"/>
    </source>
</evidence>
<dbReference type="Pfam" id="PF08432">
    <property type="entry name" value="Vfa1"/>
    <property type="match status" value="1"/>
</dbReference>
<protein>
    <recommendedName>
        <fullName evidence="3">VPS4-associated protein 1</fullName>
    </recommendedName>
</protein>
<dbReference type="GO" id="GO:0005768">
    <property type="term" value="C:endosome"/>
    <property type="evidence" value="ECO:0007669"/>
    <property type="project" value="TreeGrafter"/>
</dbReference>
<organism evidence="1 2">
    <name type="scientific">Wickerhamiella sorbophila</name>
    <dbReference type="NCBI Taxonomy" id="45607"/>
    <lineage>
        <taxon>Eukaryota</taxon>
        <taxon>Fungi</taxon>
        <taxon>Dikarya</taxon>
        <taxon>Ascomycota</taxon>
        <taxon>Saccharomycotina</taxon>
        <taxon>Dipodascomycetes</taxon>
        <taxon>Dipodascales</taxon>
        <taxon>Trichomonascaceae</taxon>
        <taxon>Wickerhamiella</taxon>
    </lineage>
</organism>
<evidence type="ECO:0008006" key="3">
    <source>
        <dbReference type="Google" id="ProtNLM"/>
    </source>
</evidence>
<dbReference type="PANTHER" id="PTHR28218:SF1">
    <property type="entry name" value="VPS4-ASSOCIATED PROTEIN 1"/>
    <property type="match status" value="1"/>
</dbReference>
<sequence>MFANKYRKRLVSVSDKKGCFVCYKSSNTVLVNEVPSSDFFYVCASHLTDKGFAIELAQPAEPLPPKLPLKPSETEKETMAKEIAALKTEWDRVKGVKEEEKALVPKEPSPPPLATPTGPVYYELNAHIFKLRIDARKRLTQEKKTRQVLAVQAFPSVPNHTPMDTNPPSA</sequence>
<gene>
    <name evidence="1" type="ORF">B9G98_04473</name>
</gene>
<dbReference type="PANTHER" id="PTHR28218">
    <property type="entry name" value="VPS4-ASSOCIATED PROTEIN 1"/>
    <property type="match status" value="1"/>
</dbReference>
<dbReference type="GeneID" id="36518221"/>
<dbReference type="InterPro" id="IPR013640">
    <property type="entry name" value="Vfa1"/>
</dbReference>
<reference evidence="1 2" key="1">
    <citation type="submission" date="2017-04" db="EMBL/GenBank/DDBJ databases">
        <title>Genome sequencing of [Candida] sorbophila.</title>
        <authorList>
            <person name="Ahn J.O."/>
        </authorList>
    </citation>
    <scope>NUCLEOTIDE SEQUENCE [LARGE SCALE GENOMIC DNA]</scope>
    <source>
        <strain evidence="1 2">DS02</strain>
    </source>
</reference>